<accession>A0A927K572</accession>
<evidence type="ECO:0000313" key="2">
    <source>
        <dbReference type="Proteomes" id="UP000616839"/>
    </source>
</evidence>
<protein>
    <recommendedName>
        <fullName evidence="3">DUF4177 domain-containing protein</fullName>
    </recommendedName>
</protein>
<reference evidence="1" key="1">
    <citation type="submission" date="2020-09" db="EMBL/GenBank/DDBJ databases">
        <title>Nocardioides sp. strain MJB4 16S ribosomal RNA gene Genome sequencing and assembly.</title>
        <authorList>
            <person name="Kim I."/>
        </authorList>
    </citation>
    <scope>NUCLEOTIDE SEQUENCE</scope>
    <source>
        <strain evidence="1">MJB4</strain>
    </source>
</reference>
<dbReference type="EMBL" id="JACYXZ010000004">
    <property type="protein sequence ID" value="MBD8870957.1"/>
    <property type="molecule type" value="Genomic_DNA"/>
</dbReference>
<dbReference type="AlphaFoldDB" id="A0A927K572"/>
<gene>
    <name evidence="1" type="ORF">IE331_15110</name>
</gene>
<organism evidence="1 2">
    <name type="scientific">Nocardioides donggukensis</name>
    <dbReference type="NCBI Taxonomy" id="2774019"/>
    <lineage>
        <taxon>Bacteria</taxon>
        <taxon>Bacillati</taxon>
        <taxon>Actinomycetota</taxon>
        <taxon>Actinomycetes</taxon>
        <taxon>Propionibacteriales</taxon>
        <taxon>Nocardioidaceae</taxon>
        <taxon>Nocardioides</taxon>
    </lineage>
</organism>
<dbReference type="InterPro" id="IPR025234">
    <property type="entry name" value="YjzH-like"/>
</dbReference>
<evidence type="ECO:0008006" key="3">
    <source>
        <dbReference type="Google" id="ProtNLM"/>
    </source>
</evidence>
<dbReference type="Pfam" id="PF13783">
    <property type="entry name" value="DUF4177"/>
    <property type="match status" value="1"/>
</dbReference>
<proteinExistence type="predicted"/>
<dbReference type="Proteomes" id="UP000616839">
    <property type="component" value="Unassembled WGS sequence"/>
</dbReference>
<comment type="caution">
    <text evidence="1">The sequence shown here is derived from an EMBL/GenBank/DDBJ whole genome shotgun (WGS) entry which is preliminary data.</text>
</comment>
<dbReference type="RefSeq" id="WP_192144282.1">
    <property type="nucleotide sequence ID" value="NZ_JACYXZ010000004.1"/>
</dbReference>
<evidence type="ECO:0000313" key="1">
    <source>
        <dbReference type="EMBL" id="MBD8870957.1"/>
    </source>
</evidence>
<keyword evidence="2" id="KW-1185">Reference proteome</keyword>
<sequence>MTKWEYLTAPILTHAAKQILDNFGSEGWELVQIAPGMNPENLVGYFKRPLP</sequence>
<name>A0A927K572_9ACTN</name>